<organism evidence="1 2">
    <name type="scientific">Ferriphaselus amnicola</name>
    <dbReference type="NCBI Taxonomy" id="1188319"/>
    <lineage>
        <taxon>Bacteria</taxon>
        <taxon>Pseudomonadati</taxon>
        <taxon>Pseudomonadota</taxon>
        <taxon>Betaproteobacteria</taxon>
        <taxon>Nitrosomonadales</taxon>
        <taxon>Gallionellaceae</taxon>
        <taxon>Ferriphaselus</taxon>
    </lineage>
</organism>
<keyword evidence="2" id="KW-1185">Reference proteome</keyword>
<dbReference type="RefSeq" id="WP_119283482.1">
    <property type="nucleotide sequence ID" value="NZ_AP018738.1"/>
</dbReference>
<sequence>MTDRDLLREQWQTVAHALKIEFVGPFMFPLKNGHYEFACLLPQFGSERGMLIDVEYVRDAFAEAISAGFACSSMLAEEHHLPIDPADYINCLVDWGWSAKEPPPEWYHNAT</sequence>
<dbReference type="OrthoDB" id="174137at2"/>
<dbReference type="AlphaFoldDB" id="A0A2Z6GBA7"/>
<dbReference type="Proteomes" id="UP000033070">
    <property type="component" value="Chromosome"/>
</dbReference>
<evidence type="ECO:0000313" key="1">
    <source>
        <dbReference type="EMBL" id="BBE50662.1"/>
    </source>
</evidence>
<dbReference type="KEGG" id="fam:OYT1_ch1102"/>
<name>A0A2Z6GBA7_9PROT</name>
<reference evidence="1 2" key="1">
    <citation type="submission" date="2018-06" db="EMBL/GenBank/DDBJ databases">
        <title>OYT1 Genome Sequencing.</title>
        <authorList>
            <person name="Kato S."/>
            <person name="Itoh T."/>
            <person name="Ohkuma M."/>
        </authorList>
    </citation>
    <scope>NUCLEOTIDE SEQUENCE [LARGE SCALE GENOMIC DNA]</scope>
    <source>
        <strain evidence="1 2">OYT1</strain>
    </source>
</reference>
<dbReference type="EMBL" id="AP018738">
    <property type="protein sequence ID" value="BBE50662.1"/>
    <property type="molecule type" value="Genomic_DNA"/>
</dbReference>
<gene>
    <name evidence="1" type="ORF">OYT1_ch1102</name>
</gene>
<accession>A0A2Z6GBA7</accession>
<evidence type="ECO:0000313" key="2">
    <source>
        <dbReference type="Proteomes" id="UP000033070"/>
    </source>
</evidence>
<protein>
    <submittedName>
        <fullName evidence="1">Uncharacterized protein</fullName>
    </submittedName>
</protein>
<proteinExistence type="predicted"/>